<dbReference type="PANTHER" id="PTHR31973">
    <property type="entry name" value="POLYPROTEIN, PUTATIVE-RELATED"/>
    <property type="match status" value="1"/>
</dbReference>
<organism evidence="3 4">
    <name type="scientific">Lactuca sativa</name>
    <name type="common">Garden lettuce</name>
    <dbReference type="NCBI Taxonomy" id="4236"/>
    <lineage>
        <taxon>Eukaryota</taxon>
        <taxon>Viridiplantae</taxon>
        <taxon>Streptophyta</taxon>
        <taxon>Embryophyta</taxon>
        <taxon>Tracheophyta</taxon>
        <taxon>Spermatophyta</taxon>
        <taxon>Magnoliopsida</taxon>
        <taxon>eudicotyledons</taxon>
        <taxon>Gunneridae</taxon>
        <taxon>Pentapetalae</taxon>
        <taxon>asterids</taxon>
        <taxon>campanulids</taxon>
        <taxon>Asterales</taxon>
        <taxon>Asteraceae</taxon>
        <taxon>Cichorioideae</taxon>
        <taxon>Cichorieae</taxon>
        <taxon>Lactucinae</taxon>
        <taxon>Lactuca</taxon>
    </lineage>
</organism>
<dbReference type="InterPro" id="IPR018289">
    <property type="entry name" value="MULE_transposase_dom"/>
</dbReference>
<comment type="caution">
    <text evidence="3">The sequence shown here is derived from an EMBL/GenBank/DDBJ whole genome shotgun (WGS) entry which is preliminary data.</text>
</comment>
<feature type="domain" description="MULE transposase" evidence="2">
    <location>
        <begin position="209"/>
        <end position="299"/>
    </location>
</feature>
<name>A0A9R1VJ81_LACSA</name>
<feature type="region of interest" description="Disordered" evidence="1">
    <location>
        <begin position="27"/>
        <end position="48"/>
    </location>
</feature>
<reference evidence="3 4" key="1">
    <citation type="journal article" date="2017" name="Nat. Commun.">
        <title>Genome assembly with in vitro proximity ligation data and whole-genome triplication in lettuce.</title>
        <authorList>
            <person name="Reyes-Chin-Wo S."/>
            <person name="Wang Z."/>
            <person name="Yang X."/>
            <person name="Kozik A."/>
            <person name="Arikit S."/>
            <person name="Song C."/>
            <person name="Xia L."/>
            <person name="Froenicke L."/>
            <person name="Lavelle D.O."/>
            <person name="Truco M.J."/>
            <person name="Xia R."/>
            <person name="Zhu S."/>
            <person name="Xu C."/>
            <person name="Xu H."/>
            <person name="Xu X."/>
            <person name="Cox K."/>
            <person name="Korf I."/>
            <person name="Meyers B.C."/>
            <person name="Michelmore R.W."/>
        </authorList>
    </citation>
    <scope>NUCLEOTIDE SEQUENCE [LARGE SCALE GENOMIC DNA]</scope>
    <source>
        <strain evidence="4">cv. Salinas</strain>
        <tissue evidence="3">Seedlings</tissue>
    </source>
</reference>
<dbReference type="AlphaFoldDB" id="A0A9R1VJ81"/>
<dbReference type="Proteomes" id="UP000235145">
    <property type="component" value="Unassembled WGS sequence"/>
</dbReference>
<evidence type="ECO:0000259" key="2">
    <source>
        <dbReference type="Pfam" id="PF10551"/>
    </source>
</evidence>
<gene>
    <name evidence="3" type="ORF">LSAT_V11C500276150</name>
</gene>
<evidence type="ECO:0000256" key="1">
    <source>
        <dbReference type="SAM" id="MobiDB-lite"/>
    </source>
</evidence>
<protein>
    <recommendedName>
        <fullName evidence="2">MULE transposase domain-containing protein</fullName>
    </recommendedName>
</protein>
<dbReference type="PANTHER" id="PTHR31973:SF190">
    <property type="entry name" value="MULE TRANSPOSASE DOMAIN-CONTAINING PROTEIN"/>
    <property type="match status" value="1"/>
</dbReference>
<proteinExistence type="predicted"/>
<sequence>MLKRSIYLSKNDKIRIRMKCKGVVSQSSKVVDSGGPSTKSRENRNGKDVIANKGTCPWAVQISRANENQDWLLKTVQDEHKGLQTREIKACTSRYVANLIVQQIQSNLRIPVTASHEELCKKLDIGMSFQKVSRAKRMVEHIISGDYQVQYVFLRDYILELLNTNLGTTVRIDVYPETSLSITIRTFRRIYACLGALKLGFKARFRDFLGVDGIFLKVPYHGQVLTVVGLDSNNDIYPVAYLVVWAWFLELLGEDLDLGANSNFTFIYDRQKIDLGIIPTIEKVFPNAEHRLCLRHIQEKYEETMGRKKDLRDQLWECGRPTTVNHFNRAMDELKNINEKAHA</sequence>
<evidence type="ECO:0000313" key="4">
    <source>
        <dbReference type="Proteomes" id="UP000235145"/>
    </source>
</evidence>
<feature type="compositionally biased region" description="Polar residues" evidence="1">
    <location>
        <begin position="27"/>
        <end position="38"/>
    </location>
</feature>
<accession>A0A9R1VJ81</accession>
<evidence type="ECO:0000313" key="3">
    <source>
        <dbReference type="EMBL" id="KAJ0207346.1"/>
    </source>
</evidence>
<dbReference type="Pfam" id="PF10551">
    <property type="entry name" value="MULE"/>
    <property type="match status" value="1"/>
</dbReference>
<keyword evidence="4" id="KW-1185">Reference proteome</keyword>
<dbReference type="EMBL" id="NBSK02000005">
    <property type="protein sequence ID" value="KAJ0207346.1"/>
    <property type="molecule type" value="Genomic_DNA"/>
</dbReference>